<feature type="transmembrane region" description="Helical" evidence="5">
    <location>
        <begin position="215"/>
        <end position="235"/>
    </location>
</feature>
<dbReference type="GO" id="GO:0005886">
    <property type="term" value="C:plasma membrane"/>
    <property type="evidence" value="ECO:0007669"/>
    <property type="project" value="TreeGrafter"/>
</dbReference>
<keyword evidence="2 5" id="KW-0812">Transmembrane</keyword>
<gene>
    <name evidence="6" type="ORF">Mal64_27350</name>
</gene>
<feature type="transmembrane region" description="Helical" evidence="5">
    <location>
        <begin position="398"/>
        <end position="418"/>
    </location>
</feature>
<dbReference type="GO" id="GO:0015086">
    <property type="term" value="F:cadmium ion transmembrane transporter activity"/>
    <property type="evidence" value="ECO:0007669"/>
    <property type="project" value="TreeGrafter"/>
</dbReference>
<name>A0A5C5ZJJ1_9BACT</name>
<dbReference type="RefSeq" id="WP_146401124.1">
    <property type="nucleotide sequence ID" value="NZ_SJPQ01000003.1"/>
</dbReference>
<dbReference type="InterPro" id="IPR001046">
    <property type="entry name" value="NRAMP_fam"/>
</dbReference>
<dbReference type="EMBL" id="SJPQ01000003">
    <property type="protein sequence ID" value="TWT87197.1"/>
    <property type="molecule type" value="Genomic_DNA"/>
</dbReference>
<dbReference type="PANTHER" id="PTHR11706:SF3">
    <property type="entry name" value="METAL ION TRANSPORT PROTEIN"/>
    <property type="match status" value="1"/>
</dbReference>
<accession>A0A5C5ZJJ1</accession>
<dbReference type="OrthoDB" id="9787548at2"/>
<evidence type="ECO:0000256" key="2">
    <source>
        <dbReference type="ARBA" id="ARBA00022692"/>
    </source>
</evidence>
<organism evidence="6 7">
    <name type="scientific">Pseudobythopirellula maris</name>
    <dbReference type="NCBI Taxonomy" id="2527991"/>
    <lineage>
        <taxon>Bacteria</taxon>
        <taxon>Pseudomonadati</taxon>
        <taxon>Planctomycetota</taxon>
        <taxon>Planctomycetia</taxon>
        <taxon>Pirellulales</taxon>
        <taxon>Lacipirellulaceae</taxon>
        <taxon>Pseudobythopirellula</taxon>
    </lineage>
</organism>
<feature type="transmembrane region" description="Helical" evidence="5">
    <location>
        <begin position="124"/>
        <end position="142"/>
    </location>
</feature>
<feature type="transmembrane region" description="Helical" evidence="5">
    <location>
        <begin position="148"/>
        <end position="167"/>
    </location>
</feature>
<feature type="transmembrane region" description="Helical" evidence="5">
    <location>
        <begin position="374"/>
        <end position="392"/>
    </location>
</feature>
<sequence>MPSPHADSAPIDPYKLDPSRVEEPPTTWLGMLSYCGPGFILSASIVGSGELIATTVLGAKAGFATLWVILVSCLVKVAVQLEFGRHTIQTGETCVEAMNRLPGPKPARVHWTIWAWVLLQPIKILQVGGIVGGVAMVLGIVWPGVPLAVWAWGVAGVTALLVCYGRYRFVERTSLVLLAMFSLLTLVSVAALQWTDYAVSWGDVLSGLGGHVPEGAWIIVIGAFGLTGVGGDEIMHYSYWLLEKGYAAKTGPYDPADEAWVARARGWIRVMQLDAMLSMVAYTVVTAAFYCLGAAVLHARGEAPEGYALIETLATMYTESLGPWSRHVFLAGALVVLYSSVFAALAAWCRMYADAFDKLGWVRLHNTTSRRRTIAVLAWAIALSWAAVYLFVQKPVWMVLWGGVATSAILLLAVWAAVDFRTRRALPALRPRPIYRAAFWLSAGLIASLAVWGVTKASIEYFG</sequence>
<keyword evidence="4 5" id="KW-0472">Membrane</keyword>
<keyword evidence="3 5" id="KW-1133">Transmembrane helix</keyword>
<feature type="transmembrane region" description="Helical" evidence="5">
    <location>
        <begin position="328"/>
        <end position="353"/>
    </location>
</feature>
<feature type="transmembrane region" description="Helical" evidence="5">
    <location>
        <begin position="174"/>
        <end position="195"/>
    </location>
</feature>
<evidence type="ECO:0000256" key="5">
    <source>
        <dbReference type="SAM" id="Phobius"/>
    </source>
</evidence>
<evidence type="ECO:0000256" key="1">
    <source>
        <dbReference type="ARBA" id="ARBA00004141"/>
    </source>
</evidence>
<comment type="caution">
    <text evidence="6">The sequence shown here is derived from an EMBL/GenBank/DDBJ whole genome shotgun (WGS) entry which is preliminary data.</text>
</comment>
<dbReference type="Pfam" id="PF01566">
    <property type="entry name" value="Nramp"/>
    <property type="match status" value="1"/>
</dbReference>
<feature type="transmembrane region" description="Helical" evidence="5">
    <location>
        <begin position="438"/>
        <end position="455"/>
    </location>
</feature>
<evidence type="ECO:0000256" key="3">
    <source>
        <dbReference type="ARBA" id="ARBA00022989"/>
    </source>
</evidence>
<proteinExistence type="predicted"/>
<dbReference type="AlphaFoldDB" id="A0A5C5ZJJ1"/>
<feature type="transmembrane region" description="Helical" evidence="5">
    <location>
        <begin position="61"/>
        <end position="79"/>
    </location>
</feature>
<evidence type="ECO:0000256" key="4">
    <source>
        <dbReference type="ARBA" id="ARBA00023136"/>
    </source>
</evidence>
<evidence type="ECO:0000313" key="7">
    <source>
        <dbReference type="Proteomes" id="UP000315440"/>
    </source>
</evidence>
<evidence type="ECO:0000313" key="6">
    <source>
        <dbReference type="EMBL" id="TWT87197.1"/>
    </source>
</evidence>
<reference evidence="6 7" key="1">
    <citation type="submission" date="2019-02" db="EMBL/GenBank/DDBJ databases">
        <title>Deep-cultivation of Planctomycetes and their phenomic and genomic characterization uncovers novel biology.</title>
        <authorList>
            <person name="Wiegand S."/>
            <person name="Jogler M."/>
            <person name="Boedeker C."/>
            <person name="Pinto D."/>
            <person name="Vollmers J."/>
            <person name="Rivas-Marin E."/>
            <person name="Kohn T."/>
            <person name="Peeters S.H."/>
            <person name="Heuer A."/>
            <person name="Rast P."/>
            <person name="Oberbeckmann S."/>
            <person name="Bunk B."/>
            <person name="Jeske O."/>
            <person name="Meyerdierks A."/>
            <person name="Storesund J.E."/>
            <person name="Kallscheuer N."/>
            <person name="Luecker S."/>
            <person name="Lage O.M."/>
            <person name="Pohl T."/>
            <person name="Merkel B.J."/>
            <person name="Hornburger P."/>
            <person name="Mueller R.-W."/>
            <person name="Bruemmer F."/>
            <person name="Labrenz M."/>
            <person name="Spormann A.M."/>
            <person name="Op Den Camp H."/>
            <person name="Overmann J."/>
            <person name="Amann R."/>
            <person name="Jetten M.S.M."/>
            <person name="Mascher T."/>
            <person name="Medema M.H."/>
            <person name="Devos D.P."/>
            <person name="Kaster A.-K."/>
            <person name="Ovreas L."/>
            <person name="Rohde M."/>
            <person name="Galperin M.Y."/>
            <person name="Jogler C."/>
        </authorList>
    </citation>
    <scope>NUCLEOTIDE SEQUENCE [LARGE SCALE GENOMIC DNA]</scope>
    <source>
        <strain evidence="6 7">Mal64</strain>
    </source>
</reference>
<dbReference type="Gene3D" id="1.20.1740.10">
    <property type="entry name" value="Amino acid/polyamine transporter I"/>
    <property type="match status" value="1"/>
</dbReference>
<keyword evidence="7" id="KW-1185">Reference proteome</keyword>
<dbReference type="NCBIfam" id="NF037982">
    <property type="entry name" value="Nramp_1"/>
    <property type="match status" value="1"/>
</dbReference>
<protein>
    <submittedName>
        <fullName evidence="6">Manganese transport protein MntH</fullName>
    </submittedName>
</protein>
<dbReference type="GO" id="GO:0005384">
    <property type="term" value="F:manganese ion transmembrane transporter activity"/>
    <property type="evidence" value="ECO:0007669"/>
    <property type="project" value="TreeGrafter"/>
</dbReference>
<dbReference type="PANTHER" id="PTHR11706">
    <property type="entry name" value="SOLUTE CARRIER PROTEIN FAMILY 11 MEMBER"/>
    <property type="match status" value="1"/>
</dbReference>
<dbReference type="Proteomes" id="UP000315440">
    <property type="component" value="Unassembled WGS sequence"/>
</dbReference>
<dbReference type="GO" id="GO:0034755">
    <property type="term" value="P:iron ion transmembrane transport"/>
    <property type="evidence" value="ECO:0007669"/>
    <property type="project" value="TreeGrafter"/>
</dbReference>
<feature type="transmembrane region" description="Helical" evidence="5">
    <location>
        <begin position="275"/>
        <end position="297"/>
    </location>
</feature>
<comment type="subcellular location">
    <subcellularLocation>
        <location evidence="1">Membrane</location>
        <topology evidence="1">Multi-pass membrane protein</topology>
    </subcellularLocation>
</comment>